<dbReference type="EMBL" id="METD01000001">
    <property type="protein sequence ID" value="OGB73399.1"/>
    <property type="molecule type" value="Genomic_DNA"/>
</dbReference>
<evidence type="ECO:0000256" key="5">
    <source>
        <dbReference type="ARBA" id="ARBA00023274"/>
    </source>
</evidence>
<evidence type="ECO:0000256" key="6">
    <source>
        <dbReference type="ARBA" id="ARBA00035197"/>
    </source>
</evidence>
<name>A0A1F4NPM0_UNCK3</name>
<dbReference type="GO" id="GO:0022625">
    <property type="term" value="C:cytosolic large ribosomal subunit"/>
    <property type="evidence" value="ECO:0007669"/>
    <property type="project" value="TreeGrafter"/>
</dbReference>
<comment type="similarity">
    <text evidence="1 7">Belongs to the universal ribosomal protein uL18 family.</text>
</comment>
<evidence type="ECO:0000256" key="2">
    <source>
        <dbReference type="ARBA" id="ARBA00022730"/>
    </source>
</evidence>
<dbReference type="InterPro" id="IPR004389">
    <property type="entry name" value="Ribosomal_uL18_bac-type"/>
</dbReference>
<dbReference type="Pfam" id="PF00861">
    <property type="entry name" value="Ribosomal_L18p"/>
    <property type="match status" value="1"/>
</dbReference>
<comment type="subunit">
    <text evidence="7">Part of the 50S ribosomal subunit; part of the 5S rRNA/L5/L18/L25 subcomplex. Contacts the 5S and 23S rRNAs.</text>
</comment>
<dbReference type="CDD" id="cd00432">
    <property type="entry name" value="Ribosomal_L18_L5e"/>
    <property type="match status" value="1"/>
</dbReference>
<dbReference type="HAMAP" id="MF_01337_B">
    <property type="entry name" value="Ribosomal_uL18_B"/>
    <property type="match status" value="1"/>
</dbReference>
<dbReference type="GO" id="GO:0006412">
    <property type="term" value="P:translation"/>
    <property type="evidence" value="ECO:0007669"/>
    <property type="project" value="UniProtKB-UniRule"/>
</dbReference>
<evidence type="ECO:0000313" key="9">
    <source>
        <dbReference type="Proteomes" id="UP000178085"/>
    </source>
</evidence>
<dbReference type="GO" id="GO:0003735">
    <property type="term" value="F:structural constituent of ribosome"/>
    <property type="evidence" value="ECO:0007669"/>
    <property type="project" value="InterPro"/>
</dbReference>
<dbReference type="SUPFAM" id="SSF53137">
    <property type="entry name" value="Translational machinery components"/>
    <property type="match status" value="1"/>
</dbReference>
<gene>
    <name evidence="7" type="primary">rplR</name>
    <name evidence="8" type="ORF">A3K51_00810</name>
</gene>
<keyword evidence="5 7" id="KW-0687">Ribonucleoprotein</keyword>
<dbReference type="NCBIfam" id="TIGR00060">
    <property type="entry name" value="L18_bact"/>
    <property type="match status" value="1"/>
</dbReference>
<evidence type="ECO:0000256" key="4">
    <source>
        <dbReference type="ARBA" id="ARBA00022980"/>
    </source>
</evidence>
<keyword evidence="4 7" id="KW-0689">Ribosomal protein</keyword>
<sequence length="116" mass="12884">MSEQSLTTKQRQLRRNRTRVRLQSNMNRPRLSIYRSNQAIYAQIIDASGKVLATANSIKIKSKDGKITSATQVGALIAEAAKSAGVTQVALDRGEYRYHGRVRALAEAAREHGLKF</sequence>
<dbReference type="PANTHER" id="PTHR12899">
    <property type="entry name" value="39S RIBOSOMAL PROTEIN L18, MITOCHONDRIAL"/>
    <property type="match status" value="1"/>
</dbReference>
<dbReference type="AlphaFoldDB" id="A0A1F4NPM0"/>
<dbReference type="Gene3D" id="3.30.420.100">
    <property type="match status" value="1"/>
</dbReference>
<dbReference type="PANTHER" id="PTHR12899:SF3">
    <property type="entry name" value="LARGE RIBOSOMAL SUBUNIT PROTEIN UL18M"/>
    <property type="match status" value="1"/>
</dbReference>
<evidence type="ECO:0000256" key="7">
    <source>
        <dbReference type="HAMAP-Rule" id="MF_01337"/>
    </source>
</evidence>
<dbReference type="InterPro" id="IPR005484">
    <property type="entry name" value="Ribosomal_uL18_bac/plant/anim"/>
</dbReference>
<evidence type="ECO:0000256" key="1">
    <source>
        <dbReference type="ARBA" id="ARBA00007116"/>
    </source>
</evidence>
<proteinExistence type="inferred from homology"/>
<dbReference type="InterPro" id="IPR057268">
    <property type="entry name" value="Ribosomal_L18"/>
</dbReference>
<comment type="caution">
    <text evidence="8">The sequence shown here is derived from an EMBL/GenBank/DDBJ whole genome shotgun (WGS) entry which is preliminary data.</text>
</comment>
<keyword evidence="3 7" id="KW-0694">RNA-binding</keyword>
<protein>
    <recommendedName>
        <fullName evidence="6 7">Large ribosomal subunit protein uL18</fullName>
    </recommendedName>
</protein>
<dbReference type="FunFam" id="3.30.420.100:FF:000001">
    <property type="entry name" value="50S ribosomal protein L18"/>
    <property type="match status" value="1"/>
</dbReference>
<accession>A0A1F4NPM0</accession>
<keyword evidence="2 7" id="KW-0699">rRNA-binding</keyword>
<comment type="function">
    <text evidence="7">This is one of the proteins that bind and probably mediate the attachment of the 5S RNA into the large ribosomal subunit, where it forms part of the central protuberance.</text>
</comment>
<evidence type="ECO:0000313" key="8">
    <source>
        <dbReference type="EMBL" id="OGB73399.1"/>
    </source>
</evidence>
<organism evidence="8 9">
    <name type="scientific">candidate division Kazan bacterium RIFCSPLOWO2_01_FULL_45_19</name>
    <dbReference type="NCBI Taxonomy" id="1798538"/>
    <lineage>
        <taxon>Bacteria</taxon>
        <taxon>Bacteria division Kazan-3B-28</taxon>
    </lineage>
</organism>
<dbReference type="Proteomes" id="UP000178085">
    <property type="component" value="Unassembled WGS sequence"/>
</dbReference>
<dbReference type="GO" id="GO:0008097">
    <property type="term" value="F:5S rRNA binding"/>
    <property type="evidence" value="ECO:0007669"/>
    <property type="project" value="TreeGrafter"/>
</dbReference>
<reference evidence="8 9" key="1">
    <citation type="journal article" date="2016" name="Nat. Commun.">
        <title>Thousands of microbial genomes shed light on interconnected biogeochemical processes in an aquifer system.</title>
        <authorList>
            <person name="Anantharaman K."/>
            <person name="Brown C.T."/>
            <person name="Hug L.A."/>
            <person name="Sharon I."/>
            <person name="Castelle C.J."/>
            <person name="Probst A.J."/>
            <person name="Thomas B.C."/>
            <person name="Singh A."/>
            <person name="Wilkins M.J."/>
            <person name="Karaoz U."/>
            <person name="Brodie E.L."/>
            <person name="Williams K.H."/>
            <person name="Hubbard S.S."/>
            <person name="Banfield J.F."/>
        </authorList>
    </citation>
    <scope>NUCLEOTIDE SEQUENCE [LARGE SCALE GENOMIC DNA]</scope>
</reference>
<evidence type="ECO:0000256" key="3">
    <source>
        <dbReference type="ARBA" id="ARBA00022884"/>
    </source>
</evidence>